<gene>
    <name evidence="1" type="ORF">LOK49_LG09G02611</name>
</gene>
<dbReference type="EMBL" id="CM045765">
    <property type="protein sequence ID" value="KAI7999864.1"/>
    <property type="molecule type" value="Genomic_DNA"/>
</dbReference>
<reference evidence="1 2" key="1">
    <citation type="journal article" date="2022" name="Plant J.">
        <title>Chromosome-level genome of Camellia lanceoleosa provides a valuable resource for understanding genome evolution and self-incompatibility.</title>
        <authorList>
            <person name="Gong W."/>
            <person name="Xiao S."/>
            <person name="Wang L."/>
            <person name="Liao Z."/>
            <person name="Chang Y."/>
            <person name="Mo W."/>
            <person name="Hu G."/>
            <person name="Li W."/>
            <person name="Zhao G."/>
            <person name="Zhu H."/>
            <person name="Hu X."/>
            <person name="Ji K."/>
            <person name="Xiang X."/>
            <person name="Song Q."/>
            <person name="Yuan D."/>
            <person name="Jin S."/>
            <person name="Zhang L."/>
        </authorList>
    </citation>
    <scope>NUCLEOTIDE SEQUENCE [LARGE SCALE GENOMIC DNA]</scope>
    <source>
        <strain evidence="1">SQ_2022a</strain>
    </source>
</reference>
<evidence type="ECO:0000313" key="2">
    <source>
        <dbReference type="Proteomes" id="UP001060215"/>
    </source>
</evidence>
<accession>A0ACC0GFY1</accession>
<evidence type="ECO:0000313" key="1">
    <source>
        <dbReference type="EMBL" id="KAI7999864.1"/>
    </source>
</evidence>
<protein>
    <submittedName>
        <fullName evidence="1">Pentatricopeptide repeat-containing protein</fullName>
    </submittedName>
</protein>
<name>A0ACC0GFY1_9ERIC</name>
<comment type="caution">
    <text evidence="1">The sequence shown here is derived from an EMBL/GenBank/DDBJ whole genome shotgun (WGS) entry which is preliminary data.</text>
</comment>
<keyword evidence="2" id="KW-1185">Reference proteome</keyword>
<dbReference type="Proteomes" id="UP001060215">
    <property type="component" value="Chromosome 8"/>
</dbReference>
<sequence length="112" mass="12329">MDIKLDPFVSVGLIDMYCKCDLMKDARTVYNFMPEKDLIALNAMISGHLHNGDDVEALSLFTEMYKDGIGFNQTTLLTILNSTAGLQVVNVCGQVHALSVKIGTSIDIYIVK</sequence>
<proteinExistence type="predicted"/>
<organism evidence="1 2">
    <name type="scientific">Camellia lanceoleosa</name>
    <dbReference type="NCBI Taxonomy" id="1840588"/>
    <lineage>
        <taxon>Eukaryota</taxon>
        <taxon>Viridiplantae</taxon>
        <taxon>Streptophyta</taxon>
        <taxon>Embryophyta</taxon>
        <taxon>Tracheophyta</taxon>
        <taxon>Spermatophyta</taxon>
        <taxon>Magnoliopsida</taxon>
        <taxon>eudicotyledons</taxon>
        <taxon>Gunneridae</taxon>
        <taxon>Pentapetalae</taxon>
        <taxon>asterids</taxon>
        <taxon>Ericales</taxon>
        <taxon>Theaceae</taxon>
        <taxon>Camellia</taxon>
    </lineage>
</organism>